<dbReference type="AlphaFoldDB" id="A0A7J2S0V8"/>
<gene>
    <name evidence="2" type="ORF">ENI32_00135</name>
</gene>
<name>A0A7J2S0V8_9EURY</name>
<proteinExistence type="predicted"/>
<dbReference type="InterPro" id="IPR009057">
    <property type="entry name" value="Homeodomain-like_sf"/>
</dbReference>
<feature type="non-terminal residue" evidence="2">
    <location>
        <position position="80"/>
    </location>
</feature>
<dbReference type="InterPro" id="IPR036388">
    <property type="entry name" value="WH-like_DNA-bd_sf"/>
</dbReference>
<organism evidence="2">
    <name type="scientific">Candidatus Syntropharchaeum butanivorans</name>
    <dbReference type="NCBI Taxonomy" id="1839936"/>
    <lineage>
        <taxon>Archaea</taxon>
        <taxon>Methanobacteriati</taxon>
        <taxon>Methanobacteriota</taxon>
        <taxon>Stenosarchaea group</taxon>
        <taxon>Methanomicrobia</taxon>
        <taxon>Methanosarcinales</taxon>
        <taxon>ANME-2 cluster</taxon>
        <taxon>Candidatus Syntropharchaeum</taxon>
    </lineage>
</organism>
<protein>
    <recommendedName>
        <fullName evidence="1">Insertion element IS150 protein InsJ-like helix-turn-helix domain-containing protein</fullName>
    </recommendedName>
</protein>
<reference evidence="2" key="1">
    <citation type="journal article" date="2020" name="mSystems">
        <title>Genome- and Community-Level Interaction Insights into Carbon Utilization and Element Cycling Functions of Hydrothermarchaeota in Hydrothermal Sediment.</title>
        <authorList>
            <person name="Zhou Z."/>
            <person name="Liu Y."/>
            <person name="Xu W."/>
            <person name="Pan J."/>
            <person name="Luo Z.H."/>
            <person name="Li M."/>
        </authorList>
    </citation>
    <scope>NUCLEOTIDE SEQUENCE [LARGE SCALE GENOMIC DNA]</scope>
    <source>
        <strain evidence="2">HyVt-386</strain>
    </source>
</reference>
<dbReference type="Pfam" id="PF13518">
    <property type="entry name" value="HTH_28"/>
    <property type="match status" value="1"/>
</dbReference>
<comment type="caution">
    <text evidence="2">The sequence shown here is derived from an EMBL/GenBank/DDBJ whole genome shotgun (WGS) entry which is preliminary data.</text>
</comment>
<dbReference type="Proteomes" id="UP000885936">
    <property type="component" value="Unassembled WGS sequence"/>
</dbReference>
<dbReference type="SUPFAM" id="SSF46689">
    <property type="entry name" value="Homeodomain-like"/>
    <property type="match status" value="1"/>
</dbReference>
<evidence type="ECO:0000259" key="1">
    <source>
        <dbReference type="Pfam" id="PF13518"/>
    </source>
</evidence>
<sequence>MGYGRLTEKKIRYIVRHKQKGKSNREIAFEMRVSVSTVKRVWSYWLTHGEYLPIRKRGRKVKELSEKEKGIIREAKARYK</sequence>
<accession>A0A7J2S0V8</accession>
<dbReference type="InterPro" id="IPR055247">
    <property type="entry name" value="InsJ-like_HTH"/>
</dbReference>
<dbReference type="EMBL" id="DRIE01000003">
    <property type="protein sequence ID" value="HEC56290.1"/>
    <property type="molecule type" value="Genomic_DNA"/>
</dbReference>
<feature type="domain" description="Insertion element IS150 protein InsJ-like helix-turn-helix" evidence="1">
    <location>
        <begin position="14"/>
        <end position="59"/>
    </location>
</feature>
<evidence type="ECO:0000313" key="2">
    <source>
        <dbReference type="EMBL" id="HEC56290.1"/>
    </source>
</evidence>
<dbReference type="Gene3D" id="1.10.10.10">
    <property type="entry name" value="Winged helix-like DNA-binding domain superfamily/Winged helix DNA-binding domain"/>
    <property type="match status" value="1"/>
</dbReference>